<feature type="compositionally biased region" description="Gly residues" evidence="1">
    <location>
        <begin position="48"/>
        <end position="68"/>
    </location>
</feature>
<dbReference type="AlphaFoldDB" id="A0A8H7DFP6"/>
<dbReference type="PANTHER" id="PTHR35205:SF1">
    <property type="entry name" value="ZU5 DOMAIN-CONTAINING PROTEIN"/>
    <property type="match status" value="1"/>
</dbReference>
<dbReference type="OrthoDB" id="2941463at2759"/>
<organism evidence="2 3">
    <name type="scientific">Mycena sanguinolenta</name>
    <dbReference type="NCBI Taxonomy" id="230812"/>
    <lineage>
        <taxon>Eukaryota</taxon>
        <taxon>Fungi</taxon>
        <taxon>Dikarya</taxon>
        <taxon>Basidiomycota</taxon>
        <taxon>Agaricomycotina</taxon>
        <taxon>Agaricomycetes</taxon>
        <taxon>Agaricomycetidae</taxon>
        <taxon>Agaricales</taxon>
        <taxon>Marasmiineae</taxon>
        <taxon>Mycenaceae</taxon>
        <taxon>Mycena</taxon>
    </lineage>
</organism>
<evidence type="ECO:0000313" key="2">
    <source>
        <dbReference type="EMBL" id="KAF7371397.1"/>
    </source>
</evidence>
<feature type="compositionally biased region" description="Polar residues" evidence="1">
    <location>
        <begin position="1"/>
        <end position="15"/>
    </location>
</feature>
<protein>
    <submittedName>
        <fullName evidence="2">FabD lysophospholipase-like protein</fullName>
    </submittedName>
</protein>
<keyword evidence="3" id="KW-1185">Reference proteome</keyword>
<name>A0A8H7DFP6_9AGAR</name>
<reference evidence="2" key="1">
    <citation type="submission" date="2020-05" db="EMBL/GenBank/DDBJ databases">
        <title>Mycena genomes resolve the evolution of fungal bioluminescence.</title>
        <authorList>
            <person name="Tsai I.J."/>
        </authorList>
    </citation>
    <scope>NUCLEOTIDE SEQUENCE</scope>
    <source>
        <strain evidence="2">160909Yilan</strain>
    </source>
</reference>
<dbReference type="EMBL" id="JACAZH010000004">
    <property type="protein sequence ID" value="KAF7371397.1"/>
    <property type="molecule type" value="Genomic_DNA"/>
</dbReference>
<accession>A0A8H7DFP6</accession>
<evidence type="ECO:0000256" key="1">
    <source>
        <dbReference type="SAM" id="MobiDB-lite"/>
    </source>
</evidence>
<dbReference type="Proteomes" id="UP000623467">
    <property type="component" value="Unassembled WGS sequence"/>
</dbReference>
<feature type="region of interest" description="Disordered" evidence="1">
    <location>
        <begin position="1"/>
        <end position="68"/>
    </location>
</feature>
<dbReference type="SUPFAM" id="SSF52540">
    <property type="entry name" value="P-loop containing nucleoside triphosphate hydrolases"/>
    <property type="match status" value="1"/>
</dbReference>
<dbReference type="PANTHER" id="PTHR35205">
    <property type="entry name" value="NB-ARC AND TPR DOMAIN PROTEIN"/>
    <property type="match status" value="1"/>
</dbReference>
<gene>
    <name evidence="2" type="ORF">MSAN_00776300</name>
</gene>
<sequence>MSSVRSPDANTSQPSLKRGREQQKPSKSRSSNHEASTAQTVINQHIYGGQGGTGGQGGLHGGGGGSGKGPTLHYEAEYLTINVVHSPNVVEGPRVMNHCPPASRIFHGRRTILDVMHQFFAQDTQKQKIYVLHGLGGAGKTQIALKFIEESTCFTDQVLLDASTTETIQKGLRNLSVTKKAGTTSQDALTWLTGKEEHWLLFFDNADDPEINLNHFLPRCNHGNIIITSRNPSLRMYGAHSQVSDMEESDAVALLLKSSQQDVSESNQLLAQDIVKQTLRRFSTFLTLPIVVGGGHTDLSTQTRLQLLQGELWDHGAGTEVQHTLGIEATDEALCVPSVRVPSPYDAILIILRSYKDNAPSTTPFLTRPSLVTALTHRELCIRHRLAHGHLPRRCTSLAFRAWEAAPSRLTTLSDLLR</sequence>
<dbReference type="Gene3D" id="3.40.50.300">
    <property type="entry name" value="P-loop containing nucleotide triphosphate hydrolases"/>
    <property type="match status" value="1"/>
</dbReference>
<comment type="caution">
    <text evidence="2">The sequence shown here is derived from an EMBL/GenBank/DDBJ whole genome shotgun (WGS) entry which is preliminary data.</text>
</comment>
<evidence type="ECO:0000313" key="3">
    <source>
        <dbReference type="Proteomes" id="UP000623467"/>
    </source>
</evidence>
<dbReference type="InterPro" id="IPR027417">
    <property type="entry name" value="P-loop_NTPase"/>
</dbReference>
<proteinExistence type="predicted"/>
<feature type="compositionally biased region" description="Polar residues" evidence="1">
    <location>
        <begin position="33"/>
        <end position="43"/>
    </location>
</feature>